<feature type="region of interest" description="Disordered" evidence="1">
    <location>
        <begin position="1"/>
        <end position="55"/>
    </location>
</feature>
<accession>A0A0W0YWQ3</accession>
<gene>
    <name evidence="2" type="ORF">Lspi_2591</name>
</gene>
<feature type="compositionally biased region" description="Polar residues" evidence="1">
    <location>
        <begin position="180"/>
        <end position="194"/>
    </location>
</feature>
<evidence type="ECO:0000313" key="2">
    <source>
        <dbReference type="EMBL" id="KTD61349.1"/>
    </source>
</evidence>
<dbReference type="PATRIC" id="fig|452.5.peg.2864"/>
<proteinExistence type="predicted"/>
<keyword evidence="3" id="KW-1185">Reference proteome</keyword>
<evidence type="ECO:0000256" key="1">
    <source>
        <dbReference type="SAM" id="MobiDB-lite"/>
    </source>
</evidence>
<feature type="compositionally biased region" description="Basic and acidic residues" evidence="1">
    <location>
        <begin position="162"/>
        <end position="178"/>
    </location>
</feature>
<feature type="region of interest" description="Disordered" evidence="1">
    <location>
        <begin position="151"/>
        <end position="202"/>
    </location>
</feature>
<comment type="caution">
    <text evidence="2">The sequence shown here is derived from an EMBL/GenBank/DDBJ whole genome shotgun (WGS) entry which is preliminary data.</text>
</comment>
<dbReference type="OrthoDB" id="5637986at2"/>
<dbReference type="Proteomes" id="UP000054877">
    <property type="component" value="Unassembled WGS sequence"/>
</dbReference>
<organism evidence="2 3">
    <name type="scientific">Legionella spiritensis</name>
    <dbReference type="NCBI Taxonomy" id="452"/>
    <lineage>
        <taxon>Bacteria</taxon>
        <taxon>Pseudomonadati</taxon>
        <taxon>Pseudomonadota</taxon>
        <taxon>Gammaproteobacteria</taxon>
        <taxon>Legionellales</taxon>
        <taxon>Legionellaceae</taxon>
        <taxon>Legionella</taxon>
    </lineage>
</organism>
<dbReference type="RefSeq" id="WP_058484507.1">
    <property type="nucleotide sequence ID" value="NZ_CAAAII010000007.1"/>
</dbReference>
<protein>
    <submittedName>
        <fullName evidence="2">Substrate of the Dot/Icm secretion system</fullName>
    </submittedName>
</protein>
<evidence type="ECO:0000313" key="3">
    <source>
        <dbReference type="Proteomes" id="UP000054877"/>
    </source>
</evidence>
<reference evidence="2 3" key="1">
    <citation type="submission" date="2015-11" db="EMBL/GenBank/DDBJ databases">
        <title>Genomic analysis of 38 Legionella species identifies large and diverse effector repertoires.</title>
        <authorList>
            <person name="Burstein D."/>
            <person name="Amaro F."/>
            <person name="Zusman T."/>
            <person name="Lifshitz Z."/>
            <person name="Cohen O."/>
            <person name="Gilbert J.A."/>
            <person name="Pupko T."/>
            <person name="Shuman H.A."/>
            <person name="Segal G."/>
        </authorList>
    </citation>
    <scope>NUCLEOTIDE SEQUENCE [LARGE SCALE GENOMIC DNA]</scope>
    <source>
        <strain evidence="2 3">Mt.St.Helens-9</strain>
    </source>
</reference>
<sequence length="202" mass="23196">MKKKSEQQKENDERAQLAAKLREQEELSRLLQEEEPKLEISEQEYKPSPKTDLSDWKQIAKDYQEEMEQEPAEDGTLNFPSREAAVQFFEKQAQKGRQFLANELGTDFHVFSTGDGQLYKGTLSEIQAQLKDAIQQNPGNEKTQAGLDLINRLAPTPSPKPDLGKEMREKMRALREEQEPPQQTMRETTPNPLSTKPKPMPE</sequence>
<dbReference type="EMBL" id="LNYX01000032">
    <property type="protein sequence ID" value="KTD61349.1"/>
    <property type="molecule type" value="Genomic_DNA"/>
</dbReference>
<dbReference type="AlphaFoldDB" id="A0A0W0YWQ3"/>
<name>A0A0W0YWQ3_LEGSP</name>